<keyword evidence="4" id="KW-1185">Reference proteome</keyword>
<name>A0A7W7I300_9ACTN</name>
<feature type="transmembrane region" description="Helical" evidence="2">
    <location>
        <begin position="92"/>
        <end position="112"/>
    </location>
</feature>
<feature type="transmembrane region" description="Helical" evidence="2">
    <location>
        <begin position="144"/>
        <end position="160"/>
    </location>
</feature>
<reference evidence="3 4" key="1">
    <citation type="submission" date="2020-08" db="EMBL/GenBank/DDBJ databases">
        <title>Sequencing the genomes of 1000 actinobacteria strains.</title>
        <authorList>
            <person name="Klenk H.-P."/>
        </authorList>
    </citation>
    <scope>NUCLEOTIDE SEQUENCE [LARGE SCALE GENOMIC DNA]</scope>
    <source>
        <strain evidence="3 4">DSM 43149</strain>
    </source>
</reference>
<dbReference type="RefSeq" id="WP_184996527.1">
    <property type="nucleotide sequence ID" value="NZ_BOMK01000022.1"/>
</dbReference>
<keyword evidence="2" id="KW-0472">Membrane</keyword>
<protein>
    <submittedName>
        <fullName evidence="3">Uncharacterized protein</fullName>
    </submittedName>
</protein>
<gene>
    <name evidence="3" type="ORF">BJ971_006035</name>
</gene>
<sequence length="210" mass="21858">MLIAAYVSFQIPSTTPAMLTLLPPLAAATPLALPAKARSWAGAAVATMLTGFTFVPGDLGLYYLPVALQLWAATIVPWVLRRGIGRVATRSWHLAAAAVIALPALLLISAFATGKFDIYWAGVALWVAGPLVVAALCAFGIRTGYALTALAGASVMILAVRDQGFLFAAFWLFAAVYLTIGATGFTATRPTTRDEAAQPGVPAQRLGSAP</sequence>
<accession>A0A7W7I300</accession>
<evidence type="ECO:0000313" key="4">
    <source>
        <dbReference type="Proteomes" id="UP000578112"/>
    </source>
</evidence>
<comment type="caution">
    <text evidence="3">The sequence shown here is derived from an EMBL/GenBank/DDBJ whole genome shotgun (WGS) entry which is preliminary data.</text>
</comment>
<feature type="transmembrane region" description="Helical" evidence="2">
    <location>
        <begin position="118"/>
        <end position="137"/>
    </location>
</feature>
<dbReference type="Proteomes" id="UP000578112">
    <property type="component" value="Unassembled WGS sequence"/>
</dbReference>
<keyword evidence="2" id="KW-1133">Transmembrane helix</keyword>
<evidence type="ECO:0000256" key="1">
    <source>
        <dbReference type="SAM" id="MobiDB-lite"/>
    </source>
</evidence>
<feature type="transmembrane region" description="Helical" evidence="2">
    <location>
        <begin position="61"/>
        <end position="80"/>
    </location>
</feature>
<dbReference type="EMBL" id="JACHNH010000001">
    <property type="protein sequence ID" value="MBB4765479.1"/>
    <property type="molecule type" value="Genomic_DNA"/>
</dbReference>
<organism evidence="3 4">
    <name type="scientific">Actinoplanes digitatis</name>
    <dbReference type="NCBI Taxonomy" id="1868"/>
    <lineage>
        <taxon>Bacteria</taxon>
        <taxon>Bacillati</taxon>
        <taxon>Actinomycetota</taxon>
        <taxon>Actinomycetes</taxon>
        <taxon>Micromonosporales</taxon>
        <taxon>Micromonosporaceae</taxon>
        <taxon>Actinoplanes</taxon>
    </lineage>
</organism>
<feature type="transmembrane region" description="Helical" evidence="2">
    <location>
        <begin position="166"/>
        <end position="185"/>
    </location>
</feature>
<proteinExistence type="predicted"/>
<keyword evidence="2" id="KW-0812">Transmembrane</keyword>
<feature type="region of interest" description="Disordered" evidence="1">
    <location>
        <begin position="191"/>
        <end position="210"/>
    </location>
</feature>
<dbReference type="AlphaFoldDB" id="A0A7W7I300"/>
<evidence type="ECO:0000256" key="2">
    <source>
        <dbReference type="SAM" id="Phobius"/>
    </source>
</evidence>
<evidence type="ECO:0000313" key="3">
    <source>
        <dbReference type="EMBL" id="MBB4765479.1"/>
    </source>
</evidence>